<evidence type="ECO:0000256" key="1">
    <source>
        <dbReference type="SAM" id="MobiDB-lite"/>
    </source>
</evidence>
<keyword evidence="4" id="KW-1185">Reference proteome</keyword>
<dbReference type="EMBL" id="CP109134">
    <property type="protein sequence ID" value="WSD07005.1"/>
    <property type="molecule type" value="Genomic_DNA"/>
</dbReference>
<dbReference type="Gene3D" id="1.10.3300.10">
    <property type="entry name" value="Jann2411-like domain"/>
    <property type="match status" value="1"/>
</dbReference>
<proteinExistence type="predicted"/>
<gene>
    <name evidence="3" type="ORF">OIE73_15345</name>
</gene>
<feature type="region of interest" description="Disordered" evidence="1">
    <location>
        <begin position="163"/>
        <end position="197"/>
    </location>
</feature>
<dbReference type="SUPFAM" id="SSF160904">
    <property type="entry name" value="Jann2411-like"/>
    <property type="match status" value="1"/>
</dbReference>
<dbReference type="GeneID" id="91543971"/>
<dbReference type="InterPro" id="IPR023286">
    <property type="entry name" value="ABATE_dom_sf"/>
</dbReference>
<accession>A0ABZ1GLJ9</accession>
<dbReference type="Pfam" id="PF11706">
    <property type="entry name" value="zf-CGNR"/>
    <property type="match status" value="1"/>
</dbReference>
<feature type="domain" description="Zinc finger CGNR" evidence="2">
    <location>
        <begin position="127"/>
        <end position="170"/>
    </location>
</feature>
<evidence type="ECO:0000313" key="3">
    <source>
        <dbReference type="EMBL" id="WSD07005.1"/>
    </source>
</evidence>
<dbReference type="RefSeq" id="WP_326753085.1">
    <property type="nucleotide sequence ID" value="NZ_CP109134.1"/>
</dbReference>
<sequence length="197" mass="20715">MSERSAAPGALVLVQDLVNTLDLESGADTLDTADGRARFGLPEGDAAGVESARTLREALRAVLLAHAGHPPHRGVVPLGTLLAKAPLVVTVDPADGSAALAPVDRGALLSRVAAAVAEGVAAGTWIRLKACEAADCHWAYYDRSPAGRGRWCSMQVCGARAKMRRYRSKRPQPQPERAGTRQEPKRATEPQPEPGGS</sequence>
<dbReference type="PANTHER" id="PTHR35525:SF3">
    <property type="entry name" value="BLL6575 PROTEIN"/>
    <property type="match status" value="1"/>
</dbReference>
<protein>
    <submittedName>
        <fullName evidence="3">CGNR zinc finger domain-containing protein</fullName>
    </submittedName>
</protein>
<reference evidence="3 4" key="1">
    <citation type="submission" date="2022-10" db="EMBL/GenBank/DDBJ databases">
        <title>The complete genomes of actinobacterial strains from the NBC collection.</title>
        <authorList>
            <person name="Joergensen T.S."/>
            <person name="Alvarez Arevalo M."/>
            <person name="Sterndorff E.B."/>
            <person name="Faurdal D."/>
            <person name="Vuksanovic O."/>
            <person name="Mourched A.-S."/>
            <person name="Charusanti P."/>
            <person name="Shaw S."/>
            <person name="Blin K."/>
            <person name="Weber T."/>
        </authorList>
    </citation>
    <scope>NUCLEOTIDE SEQUENCE [LARGE SCALE GENOMIC DNA]</scope>
    <source>
        <strain evidence="3 4">NBC 01753</strain>
    </source>
</reference>
<dbReference type="InterPro" id="IPR010852">
    <property type="entry name" value="ABATE"/>
</dbReference>
<organism evidence="3 4">
    <name type="scientific">Streptomyces hirsutus</name>
    <dbReference type="NCBI Taxonomy" id="35620"/>
    <lineage>
        <taxon>Bacteria</taxon>
        <taxon>Bacillati</taxon>
        <taxon>Actinomycetota</taxon>
        <taxon>Actinomycetes</taxon>
        <taxon>Kitasatosporales</taxon>
        <taxon>Streptomycetaceae</taxon>
        <taxon>Streptomyces</taxon>
    </lineage>
</organism>
<feature type="compositionally biased region" description="Basic and acidic residues" evidence="1">
    <location>
        <begin position="178"/>
        <end position="188"/>
    </location>
</feature>
<evidence type="ECO:0000259" key="2">
    <source>
        <dbReference type="Pfam" id="PF11706"/>
    </source>
</evidence>
<evidence type="ECO:0000313" key="4">
    <source>
        <dbReference type="Proteomes" id="UP001335325"/>
    </source>
</evidence>
<dbReference type="Proteomes" id="UP001335325">
    <property type="component" value="Chromosome"/>
</dbReference>
<dbReference type="Pfam" id="PF07336">
    <property type="entry name" value="ABATE"/>
    <property type="match status" value="1"/>
</dbReference>
<name>A0ABZ1GLJ9_9ACTN</name>
<dbReference type="InterPro" id="IPR021005">
    <property type="entry name" value="Znf_CGNR"/>
</dbReference>
<dbReference type="PANTHER" id="PTHR35525">
    <property type="entry name" value="BLL6575 PROTEIN"/>
    <property type="match status" value="1"/>
</dbReference>